<evidence type="ECO:0000313" key="3">
    <source>
        <dbReference type="Proteomes" id="UP001501251"/>
    </source>
</evidence>
<accession>A0ABP8BEI9</accession>
<gene>
    <name evidence="2" type="ORF">GCM10022252_64560</name>
</gene>
<feature type="compositionally biased region" description="Basic and acidic residues" evidence="1">
    <location>
        <begin position="98"/>
        <end position="109"/>
    </location>
</feature>
<evidence type="ECO:0008006" key="4">
    <source>
        <dbReference type="Google" id="ProtNLM"/>
    </source>
</evidence>
<keyword evidence="3" id="KW-1185">Reference proteome</keyword>
<reference evidence="3" key="1">
    <citation type="journal article" date="2019" name="Int. J. Syst. Evol. Microbiol.">
        <title>The Global Catalogue of Microorganisms (GCM) 10K type strain sequencing project: providing services to taxonomists for standard genome sequencing and annotation.</title>
        <authorList>
            <consortium name="The Broad Institute Genomics Platform"/>
            <consortium name="The Broad Institute Genome Sequencing Center for Infectious Disease"/>
            <person name="Wu L."/>
            <person name="Ma J."/>
        </authorList>
    </citation>
    <scope>NUCLEOTIDE SEQUENCE [LARGE SCALE GENOMIC DNA]</scope>
    <source>
        <strain evidence="3">JCM 17388</strain>
    </source>
</reference>
<feature type="region of interest" description="Disordered" evidence="1">
    <location>
        <begin position="42"/>
        <end position="128"/>
    </location>
</feature>
<evidence type="ECO:0000313" key="2">
    <source>
        <dbReference type="EMBL" id="GAA4204896.1"/>
    </source>
</evidence>
<proteinExistence type="predicted"/>
<protein>
    <recommendedName>
        <fullName evidence="4">Secreted protein</fullName>
    </recommendedName>
</protein>
<name>A0ABP8BEI9_9ACTN</name>
<sequence length="128" mass="12955">MRQLRRGAPFGWLLTLLLPLLVSGGLGGGGAAVLLRHTTVAQVSGEHQRLSRPVSDGGHRSAHVTGLSAAGIGLGGGGGHPLATPPADFRHLSPATGRDARPARDDDTRSLAALLVRPGRAPPASTTG</sequence>
<dbReference type="Proteomes" id="UP001501251">
    <property type="component" value="Unassembled WGS sequence"/>
</dbReference>
<evidence type="ECO:0000256" key="1">
    <source>
        <dbReference type="SAM" id="MobiDB-lite"/>
    </source>
</evidence>
<dbReference type="RefSeq" id="WP_344921946.1">
    <property type="nucleotide sequence ID" value="NZ_BAABAQ010000014.1"/>
</dbReference>
<organism evidence="2 3">
    <name type="scientific">Streptosporangium oxazolinicum</name>
    <dbReference type="NCBI Taxonomy" id="909287"/>
    <lineage>
        <taxon>Bacteria</taxon>
        <taxon>Bacillati</taxon>
        <taxon>Actinomycetota</taxon>
        <taxon>Actinomycetes</taxon>
        <taxon>Streptosporangiales</taxon>
        <taxon>Streptosporangiaceae</taxon>
        <taxon>Streptosporangium</taxon>
    </lineage>
</organism>
<comment type="caution">
    <text evidence="2">The sequence shown here is derived from an EMBL/GenBank/DDBJ whole genome shotgun (WGS) entry which is preliminary data.</text>
</comment>
<dbReference type="EMBL" id="BAABAQ010000014">
    <property type="protein sequence ID" value="GAA4204896.1"/>
    <property type="molecule type" value="Genomic_DNA"/>
</dbReference>